<evidence type="ECO:0000256" key="1">
    <source>
        <dbReference type="ARBA" id="ARBA00004141"/>
    </source>
</evidence>
<dbReference type="Pfam" id="PF03815">
    <property type="entry name" value="LCCL"/>
    <property type="match status" value="1"/>
</dbReference>
<evidence type="ECO:0000256" key="4">
    <source>
        <dbReference type="ARBA" id="ARBA00023136"/>
    </source>
</evidence>
<dbReference type="Proteomes" id="UP000244073">
    <property type="component" value="Unassembled WGS sequence"/>
</dbReference>
<proteinExistence type="predicted"/>
<comment type="caution">
    <text evidence="8">The sequence shown here is derived from an EMBL/GenBank/DDBJ whole genome shotgun (WGS) entry which is preliminary data.</text>
</comment>
<feature type="transmembrane region" description="Helical" evidence="6">
    <location>
        <begin position="122"/>
        <end position="143"/>
    </location>
</feature>
<evidence type="ECO:0000256" key="5">
    <source>
        <dbReference type="SAM" id="MobiDB-lite"/>
    </source>
</evidence>
<sequence>MPVISRLLSIVFRVAEIAFAAVVAGIIGYFLHQYDKVDAWPQARWIYTEVVAGVSILLGFIWLIPFASGFFSWPLDVIISFAWFASFGILVDAIHKLDCGSIWYWGSITDNTYCGRWKAAEAFSFLSAIVWLVSALLGIWFTIRVRGTTSDRIQPVFWVATPVVLTREPGEWSSSSSFEKVPRQPEEYLLKARDEFDSSASASQIIATAAARDSFDPAAGDGDQSTSEPLLPTSNFDRPHVKVSKRFSCSVSGVRDWIRKPSSPQKYRINPWLAHGQTAPGRLIERYFPSTQAKVCLLLGVLGVWGLVFISVLHASVTGQEIPGHGTPVKLSCWSRLWHNATDCGINGDYCRPFDEKTFAFRCPAGCASFTVLEPYFIGPQEINYHSLVIGGASDDGKKPGVYRGDSTICQAAIHAGLLQDQKGGCGVLRRTGEHANFPAVERNGIASLAFPSYFPLSFTFDTGDSPADGNGLQCQDPRWPLFTFSLIVSAMLSLVITSPAAFFASVFFIVYFQVALSSDPPYSPDYYEIVSIALGRFLPCAFVGFALYYFCIRHTLTDLDAHWDKTCLWLGPCWVGALNTDTFDKIPISRLTPHDIQQQPGAIPALITIVLLLLAIVTGQVFAFRNEGRLPQILLIYAVLGCGVLALLVVPHMNLRIHHYIFSLLFLPGTTLQTRPSLIYQGLLVGLFINGIARWGFDSILQTAAALLNDAQLGSTLLPDFFTNTAPGVPDILSSNLIAFAFPTLPPEVDGLSVLVNDVERFHAFKSAADGSVGVFNWSRAVRGEPEYFRFGYMKLNALGGFWYEDFTNPVTWEVDGGWNRTESASKYFAS</sequence>
<feature type="transmembrane region" description="Helical" evidence="6">
    <location>
        <begin position="295"/>
        <end position="317"/>
    </location>
</feature>
<evidence type="ECO:0000256" key="2">
    <source>
        <dbReference type="ARBA" id="ARBA00022692"/>
    </source>
</evidence>
<feature type="transmembrane region" description="Helical" evidence="6">
    <location>
        <begin position="635"/>
        <end position="658"/>
    </location>
</feature>
<keyword evidence="3 6" id="KW-1133">Transmembrane helix</keyword>
<protein>
    <recommendedName>
        <fullName evidence="7">LCCL domain-containing protein</fullName>
    </recommendedName>
</protein>
<organism evidence="8 9">
    <name type="scientific">Aspergillus ochraceoroseus IBT 24754</name>
    <dbReference type="NCBI Taxonomy" id="1392256"/>
    <lineage>
        <taxon>Eukaryota</taxon>
        <taxon>Fungi</taxon>
        <taxon>Dikarya</taxon>
        <taxon>Ascomycota</taxon>
        <taxon>Pezizomycotina</taxon>
        <taxon>Eurotiomycetes</taxon>
        <taxon>Eurotiomycetidae</taxon>
        <taxon>Eurotiales</taxon>
        <taxon>Aspergillaceae</taxon>
        <taxon>Aspergillus</taxon>
        <taxon>Aspergillus subgen. Nidulantes</taxon>
    </lineage>
</organism>
<feature type="transmembrane region" description="Helical" evidence="6">
    <location>
        <begin position="602"/>
        <end position="623"/>
    </location>
</feature>
<feature type="transmembrane region" description="Helical" evidence="6">
    <location>
        <begin position="527"/>
        <end position="551"/>
    </location>
</feature>
<feature type="transmembrane region" description="Helical" evidence="6">
    <location>
        <begin position="7"/>
        <end position="32"/>
    </location>
</feature>
<evidence type="ECO:0000256" key="3">
    <source>
        <dbReference type="ARBA" id="ARBA00022989"/>
    </source>
</evidence>
<dbReference type="EMBL" id="MSFN02000001">
    <property type="protein sequence ID" value="PTU25252.1"/>
    <property type="molecule type" value="Genomic_DNA"/>
</dbReference>
<feature type="transmembrane region" description="Helical" evidence="6">
    <location>
        <begin position="71"/>
        <end position="91"/>
    </location>
</feature>
<dbReference type="GeneID" id="63815103"/>
<dbReference type="Gene3D" id="2.170.130.20">
    <property type="entry name" value="LCCL-like domain"/>
    <property type="match status" value="1"/>
</dbReference>
<gene>
    <name evidence="8" type="ORF">P175DRAFT_0506743</name>
</gene>
<dbReference type="VEuPathDB" id="FungiDB:P175DRAFT_0506743"/>
<dbReference type="SMART" id="SM00603">
    <property type="entry name" value="LCCL"/>
    <property type="match status" value="1"/>
</dbReference>
<dbReference type="SUPFAM" id="SSF69848">
    <property type="entry name" value="LCCL domain"/>
    <property type="match status" value="1"/>
</dbReference>
<feature type="domain" description="LCCL" evidence="7">
    <location>
        <begin position="338"/>
        <end position="450"/>
    </location>
</feature>
<feature type="transmembrane region" description="Helical" evidence="6">
    <location>
        <begin position="678"/>
        <end position="698"/>
    </location>
</feature>
<dbReference type="PROSITE" id="PS50820">
    <property type="entry name" value="LCCL"/>
    <property type="match status" value="1"/>
</dbReference>
<dbReference type="RefSeq" id="XP_040756644.1">
    <property type="nucleotide sequence ID" value="XM_040898221.1"/>
</dbReference>
<evidence type="ECO:0000256" key="6">
    <source>
        <dbReference type="SAM" id="Phobius"/>
    </source>
</evidence>
<evidence type="ECO:0000313" key="8">
    <source>
        <dbReference type="EMBL" id="PTU25252.1"/>
    </source>
</evidence>
<comment type="subcellular location">
    <subcellularLocation>
        <location evidence="1">Membrane</location>
        <topology evidence="1">Multi-pass membrane protein</topology>
    </subcellularLocation>
</comment>
<evidence type="ECO:0000259" key="7">
    <source>
        <dbReference type="PROSITE" id="PS50820"/>
    </source>
</evidence>
<dbReference type="OrthoDB" id="441660at2759"/>
<dbReference type="InterPro" id="IPR004043">
    <property type="entry name" value="LCCL"/>
</dbReference>
<keyword evidence="2 6" id="KW-0812">Transmembrane</keyword>
<feature type="region of interest" description="Disordered" evidence="5">
    <location>
        <begin position="214"/>
        <end position="233"/>
    </location>
</feature>
<feature type="transmembrane region" description="Helical" evidence="6">
    <location>
        <begin position="44"/>
        <end position="64"/>
    </location>
</feature>
<accession>A0A2T5M9N8</accession>
<dbReference type="PANTHER" id="PTHR31331">
    <property type="entry name" value="LCCL DOMAIN PROTEIN (AFU_ORTHOLOGUE AFUA_5G08630)"/>
    <property type="match status" value="1"/>
</dbReference>
<dbReference type="AlphaFoldDB" id="A0A2T5M9N8"/>
<dbReference type="Pfam" id="PF01284">
    <property type="entry name" value="MARVEL"/>
    <property type="match status" value="1"/>
</dbReference>
<dbReference type="InterPro" id="IPR008253">
    <property type="entry name" value="Marvel"/>
</dbReference>
<name>A0A2T5M9N8_9EURO</name>
<feature type="transmembrane region" description="Helical" evidence="6">
    <location>
        <begin position="482"/>
        <end position="515"/>
    </location>
</feature>
<dbReference type="InterPro" id="IPR036609">
    <property type="entry name" value="LCCL_sf"/>
</dbReference>
<evidence type="ECO:0000313" key="9">
    <source>
        <dbReference type="Proteomes" id="UP000244073"/>
    </source>
</evidence>
<keyword evidence="4 6" id="KW-0472">Membrane</keyword>
<dbReference type="GO" id="GO:0016020">
    <property type="term" value="C:membrane"/>
    <property type="evidence" value="ECO:0007669"/>
    <property type="project" value="UniProtKB-SubCell"/>
</dbReference>
<dbReference type="PANTHER" id="PTHR31331:SF1">
    <property type="entry name" value="CYSTEINE RICH SECRETORY PROTEIN LCCL DOMAIN CONTAINING 2"/>
    <property type="match status" value="1"/>
</dbReference>
<dbReference type="InterPro" id="IPR051957">
    <property type="entry name" value="CRISP-LCCL_domain"/>
</dbReference>
<reference evidence="8 9" key="1">
    <citation type="journal article" date="2018" name="Proc. Natl. Acad. Sci. U.S.A.">
        <title>Linking secondary metabolites to gene clusters through genome sequencing of six diverse Aspergillus species.</title>
        <authorList>
            <person name="Kaerboelling I."/>
            <person name="Vesth T.C."/>
            <person name="Frisvad J.C."/>
            <person name="Nybo J.L."/>
            <person name="Theobald S."/>
            <person name="Kuo A."/>
            <person name="Bowyer P."/>
            <person name="Matsuda Y."/>
            <person name="Mondo S."/>
            <person name="Lyhne E.K."/>
            <person name="Kogle M.E."/>
            <person name="Clum A."/>
            <person name="Lipzen A."/>
            <person name="Salamov A."/>
            <person name="Ngan C.Y."/>
            <person name="Daum C."/>
            <person name="Chiniquy J."/>
            <person name="Barry K."/>
            <person name="LaButti K."/>
            <person name="Haridas S."/>
            <person name="Simmons B.A."/>
            <person name="Magnuson J.K."/>
            <person name="Mortensen U.H."/>
            <person name="Larsen T.O."/>
            <person name="Grigoriev I.V."/>
            <person name="Baker S.E."/>
            <person name="Andersen M.R."/>
        </authorList>
    </citation>
    <scope>NUCLEOTIDE SEQUENCE [LARGE SCALE GENOMIC DNA]</scope>
    <source>
        <strain evidence="8 9">IBT 24754</strain>
    </source>
</reference>
<feature type="compositionally biased region" description="Polar residues" evidence="5">
    <location>
        <begin position="223"/>
        <end position="233"/>
    </location>
</feature>